<gene>
    <name evidence="2" type="primary">FAM172BP</name>
    <name evidence="2" type="ORF">G0U57_015460</name>
</gene>
<dbReference type="GO" id="GO:0005634">
    <property type="term" value="C:nucleus"/>
    <property type="evidence" value="ECO:0007669"/>
    <property type="project" value="TreeGrafter"/>
</dbReference>
<dbReference type="InterPro" id="IPR053858">
    <property type="entry name" value="Arb2_dom"/>
</dbReference>
<name>A0A8T1T241_CHESE</name>
<evidence type="ECO:0000259" key="1">
    <source>
        <dbReference type="Pfam" id="PF22749"/>
    </source>
</evidence>
<accession>A0A8T1T241</accession>
<feature type="domain" description="Arb2" evidence="1">
    <location>
        <begin position="42"/>
        <end position="309"/>
    </location>
</feature>
<sequence length="379" mass="43484">MENPKTELNEITRSPSQYPKANMKQVQLEQELSFRKLVESSACPEQLKYDFNKNGELKHLDTNEPFVFNYYKNAHESNHKRYQVLGHLITQYVYELLERVCKLQKVHIPTDATEDEPRSLFFISEKALTNSSSLIVLLQDRGVFRAGQWGLKTIIHEGLDHGTQIPFIKTALQYYGGVIVLNPNDNFIDLKMEDEWLSLSTKEESSTVNSSWWIPKRCSSSPEEHTIYIWDNFISKSAAKNVAFIAHGYGGLVFINLLMQRTWEVMNKVYSVALIDSMHHTLHQVKNNLQVQEWIQKHSREWVTNSKPLDRPTGSLVKVDCPTVSAGTEKYSLAPSSTLQAIFKYLKSTLKARNTVALSRSPIVTRSSKNKRGNTEKEC</sequence>
<proteinExistence type="predicted"/>
<dbReference type="GO" id="GO:0031048">
    <property type="term" value="P:regulatory ncRNA-mediated heterochromatin formation"/>
    <property type="evidence" value="ECO:0007669"/>
    <property type="project" value="TreeGrafter"/>
</dbReference>
<protein>
    <submittedName>
        <fullName evidence="2">Family with sequence similarity 172 member B</fullName>
    </submittedName>
</protein>
<dbReference type="InterPro" id="IPR048263">
    <property type="entry name" value="Arb2"/>
</dbReference>
<dbReference type="AlphaFoldDB" id="A0A8T1T241"/>
<dbReference type="PANTHER" id="PTHR21357:SF2">
    <property type="entry name" value="PROTEIN FAM172B-RELATED"/>
    <property type="match status" value="1"/>
</dbReference>
<reference evidence="2 3" key="1">
    <citation type="journal article" date="2020" name="G3 (Bethesda)">
        <title>Draft Genome of the Common Snapping Turtle, Chelydra serpentina, a Model for Phenotypic Plasticity in Reptiles.</title>
        <authorList>
            <person name="Das D."/>
            <person name="Singh S.K."/>
            <person name="Bierstedt J."/>
            <person name="Erickson A."/>
            <person name="Galli G.L.J."/>
            <person name="Crossley D.A. 2nd"/>
            <person name="Rhen T."/>
        </authorList>
    </citation>
    <scope>NUCLEOTIDE SEQUENCE [LARGE SCALE GENOMIC DNA]</scope>
    <source>
        <strain evidence="2">KW</strain>
    </source>
</reference>
<dbReference type="OrthoDB" id="421951at2759"/>
<dbReference type="Proteomes" id="UP000765507">
    <property type="component" value="Unassembled WGS sequence"/>
</dbReference>
<organism evidence="2 3">
    <name type="scientific">Chelydra serpentina</name>
    <name type="common">Snapping turtle</name>
    <name type="synonym">Testudo serpentina</name>
    <dbReference type="NCBI Taxonomy" id="8475"/>
    <lineage>
        <taxon>Eukaryota</taxon>
        <taxon>Metazoa</taxon>
        <taxon>Chordata</taxon>
        <taxon>Craniata</taxon>
        <taxon>Vertebrata</taxon>
        <taxon>Euteleostomi</taxon>
        <taxon>Archelosauria</taxon>
        <taxon>Testudinata</taxon>
        <taxon>Testudines</taxon>
        <taxon>Cryptodira</taxon>
        <taxon>Durocryptodira</taxon>
        <taxon>Americhelydia</taxon>
        <taxon>Chelydroidea</taxon>
        <taxon>Chelydridae</taxon>
        <taxon>Chelydra</taxon>
    </lineage>
</organism>
<dbReference type="Pfam" id="PF22749">
    <property type="entry name" value="Arb2"/>
    <property type="match status" value="1"/>
</dbReference>
<evidence type="ECO:0000313" key="3">
    <source>
        <dbReference type="Proteomes" id="UP000765507"/>
    </source>
</evidence>
<comment type="caution">
    <text evidence="2">The sequence shown here is derived from an EMBL/GenBank/DDBJ whole genome shotgun (WGS) entry which is preliminary data.</text>
</comment>
<dbReference type="EMBL" id="JAHGAV010000047">
    <property type="protein sequence ID" value="KAG6935209.1"/>
    <property type="molecule type" value="Genomic_DNA"/>
</dbReference>
<keyword evidence="3" id="KW-1185">Reference proteome</keyword>
<dbReference type="PANTHER" id="PTHR21357">
    <property type="entry name" value="FAM172 FAMILY PROTEIN HOMOLOG CG10038"/>
    <property type="match status" value="1"/>
</dbReference>
<dbReference type="GO" id="GO:0035197">
    <property type="term" value="F:siRNA binding"/>
    <property type="evidence" value="ECO:0007669"/>
    <property type="project" value="TreeGrafter"/>
</dbReference>
<evidence type="ECO:0000313" key="2">
    <source>
        <dbReference type="EMBL" id="KAG6935209.1"/>
    </source>
</evidence>